<feature type="domain" description="Glycerol-3-phosphate acyltransferase RAM2/GPAT1-8 HAD-like" evidence="10">
    <location>
        <begin position="29"/>
        <end position="79"/>
    </location>
</feature>
<dbReference type="SUPFAM" id="SSF56784">
    <property type="entry name" value="HAD-like"/>
    <property type="match status" value="1"/>
</dbReference>
<gene>
    <name evidence="11" type="ORF">Acr_00g0093870</name>
</gene>
<keyword evidence="3 11" id="KW-0808">Transferase</keyword>
<feature type="transmembrane region" description="Helical" evidence="9">
    <location>
        <begin position="58"/>
        <end position="78"/>
    </location>
</feature>
<evidence type="ECO:0000313" key="12">
    <source>
        <dbReference type="Proteomes" id="UP000585474"/>
    </source>
</evidence>
<name>A0A7J0DYI9_9ERIC</name>
<feature type="compositionally biased region" description="Low complexity" evidence="8">
    <location>
        <begin position="8"/>
        <end position="17"/>
    </location>
</feature>
<dbReference type="InterPro" id="IPR023214">
    <property type="entry name" value="HAD_sf"/>
</dbReference>
<dbReference type="SUPFAM" id="SSF69593">
    <property type="entry name" value="Glycerol-3-phosphate (1)-acyltransferase"/>
    <property type="match status" value="1"/>
</dbReference>
<comment type="similarity">
    <text evidence="2">Belongs to the GPAT/DAPAT family.</text>
</comment>
<evidence type="ECO:0000256" key="4">
    <source>
        <dbReference type="ARBA" id="ARBA00022692"/>
    </source>
</evidence>
<evidence type="ECO:0000256" key="5">
    <source>
        <dbReference type="ARBA" id="ARBA00022989"/>
    </source>
</evidence>
<feature type="region of interest" description="Disordered" evidence="8">
    <location>
        <begin position="292"/>
        <end position="319"/>
    </location>
</feature>
<reference evidence="12" key="1">
    <citation type="submission" date="2019-07" db="EMBL/GenBank/DDBJ databases">
        <title>De Novo Assembly of kiwifruit Actinidia rufa.</title>
        <authorList>
            <person name="Sugita-Konishi S."/>
            <person name="Sato K."/>
            <person name="Mori E."/>
            <person name="Abe Y."/>
            <person name="Kisaki G."/>
            <person name="Hamano K."/>
            <person name="Suezawa K."/>
            <person name="Otani M."/>
            <person name="Fukuda T."/>
            <person name="Manabe T."/>
            <person name="Gomi K."/>
            <person name="Tabuchi M."/>
            <person name="Akimitsu K."/>
            <person name="Kataoka I."/>
        </authorList>
    </citation>
    <scope>NUCLEOTIDE SEQUENCE [LARGE SCALE GENOMIC DNA]</scope>
    <source>
        <strain evidence="12">cv. Fuchu</strain>
    </source>
</reference>
<evidence type="ECO:0000256" key="6">
    <source>
        <dbReference type="ARBA" id="ARBA00023136"/>
    </source>
</evidence>
<evidence type="ECO:0000256" key="7">
    <source>
        <dbReference type="ARBA" id="ARBA00023315"/>
    </source>
</evidence>
<dbReference type="PANTHER" id="PTHR15486">
    <property type="entry name" value="ANCIENT UBIQUITOUS PROTEIN"/>
    <property type="match status" value="1"/>
</dbReference>
<comment type="caution">
    <text evidence="11">The sequence shown here is derived from an EMBL/GenBank/DDBJ whole genome shotgun (WGS) entry which is preliminary data.</text>
</comment>
<dbReference type="Gene3D" id="3.40.50.1000">
    <property type="entry name" value="HAD superfamily/HAD-like"/>
    <property type="match status" value="1"/>
</dbReference>
<evidence type="ECO:0000256" key="3">
    <source>
        <dbReference type="ARBA" id="ARBA00022679"/>
    </source>
</evidence>
<keyword evidence="6 9" id="KW-0472">Membrane</keyword>
<keyword evidence="7 11" id="KW-0012">Acyltransferase</keyword>
<dbReference type="PANTHER" id="PTHR15486:SF91">
    <property type="entry name" value="PHOSPHOLIPID_GLYCEROL ACYLTRANSFERASE DOMAIN-CONTAINING PROTEIN"/>
    <property type="match status" value="1"/>
</dbReference>
<evidence type="ECO:0000256" key="8">
    <source>
        <dbReference type="SAM" id="MobiDB-lite"/>
    </source>
</evidence>
<keyword evidence="12" id="KW-1185">Reference proteome</keyword>
<keyword evidence="5 9" id="KW-1133">Transmembrane helix</keyword>
<dbReference type="GO" id="GO:0016791">
    <property type="term" value="F:phosphatase activity"/>
    <property type="evidence" value="ECO:0007669"/>
    <property type="project" value="TreeGrafter"/>
</dbReference>
<dbReference type="GO" id="GO:0010143">
    <property type="term" value="P:cutin biosynthetic process"/>
    <property type="evidence" value="ECO:0007669"/>
    <property type="project" value="TreeGrafter"/>
</dbReference>
<feature type="region of interest" description="Disordered" evidence="8">
    <location>
        <begin position="229"/>
        <end position="274"/>
    </location>
</feature>
<dbReference type="GO" id="GO:0090447">
    <property type="term" value="F:glycerol-3-phosphate 2-O-acyltransferase activity"/>
    <property type="evidence" value="ECO:0007669"/>
    <property type="project" value="TreeGrafter"/>
</dbReference>
<dbReference type="Proteomes" id="UP000585474">
    <property type="component" value="Unassembled WGS sequence"/>
</dbReference>
<proteinExistence type="inferred from homology"/>
<dbReference type="AlphaFoldDB" id="A0A7J0DYI9"/>
<protein>
    <submittedName>
        <fullName evidence="11">Glycerol-3-phosphate acyltransferase 4</fullName>
    </submittedName>
</protein>
<sequence>MAKPQPPSISSSTFPTIHHCSSTSRDDHTVVADMDGTLLRDRSSFPYFALVAYEGGGILRLLFLLLASPLAGLLYYLISESAGFACSYFQPLRCVLTANPRVMVEGFLKEYLGVDVVLGTEIGSYKGRATGLLLGPGVLVGRNKAEALQKAFSDAPDIGIGDRKTDFPFMRLCKVSHHFCCSPVAIPLVSELVSDTRGLAMFSSFKSRYIILWCGLLFQRHSIHHSNDAGGLHSTTQARSRACAPQQAAKAHSLPRWPPRPEANPSHRPPHPPLDPRRLCSLFASASPSASFSPYPSSPTPVEPSASASPSRATCLHLPRNPLASPETSSFAPTAPSSTPFFLSIALGRPIPALTYSLSRFSEFISPINTVRLSRDRATDANIIKKLLQQGDLTICPEGTTCREPFLLRFSALFAELTDELVPVAMCSKMSMFHGTTARGWKGMDLFYFFMNPNPAYEVTFLNKLPRELTCGAGKSSHDVANNIQRMIAETLAYKCTSFTRKDKYKALARNDGSAVEKPRLDANTVMGC</sequence>
<dbReference type="InterPro" id="IPR056462">
    <property type="entry name" value="HAD_RAM2/GPAT1-8"/>
</dbReference>
<organism evidence="11 12">
    <name type="scientific">Actinidia rufa</name>
    <dbReference type="NCBI Taxonomy" id="165716"/>
    <lineage>
        <taxon>Eukaryota</taxon>
        <taxon>Viridiplantae</taxon>
        <taxon>Streptophyta</taxon>
        <taxon>Embryophyta</taxon>
        <taxon>Tracheophyta</taxon>
        <taxon>Spermatophyta</taxon>
        <taxon>Magnoliopsida</taxon>
        <taxon>eudicotyledons</taxon>
        <taxon>Gunneridae</taxon>
        <taxon>Pentapetalae</taxon>
        <taxon>asterids</taxon>
        <taxon>Ericales</taxon>
        <taxon>Actinidiaceae</taxon>
        <taxon>Actinidia</taxon>
    </lineage>
</organism>
<feature type="region of interest" description="Disordered" evidence="8">
    <location>
        <begin position="1"/>
        <end position="23"/>
    </location>
</feature>
<evidence type="ECO:0000256" key="1">
    <source>
        <dbReference type="ARBA" id="ARBA00004370"/>
    </source>
</evidence>
<dbReference type="EMBL" id="BJWL01000444">
    <property type="protein sequence ID" value="GFS45060.1"/>
    <property type="molecule type" value="Genomic_DNA"/>
</dbReference>
<dbReference type="Pfam" id="PF23270">
    <property type="entry name" value="HAD_RAM2_N"/>
    <property type="match status" value="2"/>
</dbReference>
<evidence type="ECO:0000313" key="11">
    <source>
        <dbReference type="EMBL" id="GFS45060.1"/>
    </source>
</evidence>
<keyword evidence="4 9" id="KW-0812">Transmembrane</keyword>
<comment type="subcellular location">
    <subcellularLocation>
        <location evidence="1">Membrane</location>
    </subcellularLocation>
</comment>
<evidence type="ECO:0000256" key="2">
    <source>
        <dbReference type="ARBA" id="ARBA00007937"/>
    </source>
</evidence>
<feature type="domain" description="Glycerol-3-phosphate acyltransferase RAM2/GPAT1-8 HAD-like" evidence="10">
    <location>
        <begin position="92"/>
        <end position="176"/>
    </location>
</feature>
<evidence type="ECO:0000256" key="9">
    <source>
        <dbReference type="SAM" id="Phobius"/>
    </source>
</evidence>
<accession>A0A7J0DYI9</accession>
<dbReference type="InterPro" id="IPR036412">
    <property type="entry name" value="HAD-like_sf"/>
</dbReference>
<dbReference type="GO" id="GO:0016020">
    <property type="term" value="C:membrane"/>
    <property type="evidence" value="ECO:0007669"/>
    <property type="project" value="UniProtKB-SubCell"/>
</dbReference>
<evidence type="ECO:0000259" key="10">
    <source>
        <dbReference type="Pfam" id="PF23270"/>
    </source>
</evidence>